<gene>
    <name evidence="3" type="ORF">BCF44_101578</name>
</gene>
<dbReference type="AlphaFoldDB" id="A0A3E0I9Z3"/>
<evidence type="ECO:0000313" key="3">
    <source>
        <dbReference type="EMBL" id="REH55554.1"/>
    </source>
</evidence>
<dbReference type="Gene3D" id="3.40.50.1820">
    <property type="entry name" value="alpha/beta hydrolase"/>
    <property type="match status" value="1"/>
</dbReference>
<evidence type="ECO:0000256" key="1">
    <source>
        <dbReference type="SAM" id="MobiDB-lite"/>
    </source>
</evidence>
<feature type="domain" description="AB hydrolase-1" evidence="2">
    <location>
        <begin position="85"/>
        <end position="342"/>
    </location>
</feature>
<reference evidence="3 4" key="1">
    <citation type="submission" date="2018-08" db="EMBL/GenBank/DDBJ databases">
        <title>Genomic Encyclopedia of Archaeal and Bacterial Type Strains, Phase II (KMG-II): from individual species to whole genera.</title>
        <authorList>
            <person name="Goeker M."/>
        </authorList>
    </citation>
    <scope>NUCLEOTIDE SEQUENCE [LARGE SCALE GENOMIC DNA]</scope>
    <source>
        <strain evidence="3 4">DSM 45791</strain>
    </source>
</reference>
<accession>A0A3E0I9Z3</accession>
<organism evidence="3 4">
    <name type="scientific">Kutzneria buriramensis</name>
    <dbReference type="NCBI Taxonomy" id="1045776"/>
    <lineage>
        <taxon>Bacteria</taxon>
        <taxon>Bacillati</taxon>
        <taxon>Actinomycetota</taxon>
        <taxon>Actinomycetes</taxon>
        <taxon>Pseudonocardiales</taxon>
        <taxon>Pseudonocardiaceae</taxon>
        <taxon>Kutzneria</taxon>
    </lineage>
</organism>
<dbReference type="Proteomes" id="UP000256269">
    <property type="component" value="Unassembled WGS sequence"/>
</dbReference>
<dbReference type="Pfam" id="PF12697">
    <property type="entry name" value="Abhydrolase_6"/>
    <property type="match status" value="1"/>
</dbReference>
<dbReference type="PANTHER" id="PTHR43433:SF1">
    <property type="entry name" value="BLL5160 PROTEIN"/>
    <property type="match status" value="1"/>
</dbReference>
<proteinExistence type="predicted"/>
<dbReference type="EMBL" id="QUNO01000001">
    <property type="protein sequence ID" value="REH55554.1"/>
    <property type="molecule type" value="Genomic_DNA"/>
</dbReference>
<dbReference type="PANTHER" id="PTHR43433">
    <property type="entry name" value="HYDROLASE, ALPHA/BETA FOLD FAMILY PROTEIN"/>
    <property type="match status" value="1"/>
</dbReference>
<evidence type="ECO:0000259" key="2">
    <source>
        <dbReference type="Pfam" id="PF12697"/>
    </source>
</evidence>
<dbReference type="InterPro" id="IPR050471">
    <property type="entry name" value="AB_hydrolase"/>
</dbReference>
<dbReference type="InterPro" id="IPR000073">
    <property type="entry name" value="AB_hydrolase_1"/>
</dbReference>
<comment type="caution">
    <text evidence="3">The sequence shown here is derived from an EMBL/GenBank/DDBJ whole genome shotgun (WGS) entry which is preliminary data.</text>
</comment>
<sequence length="367" mass="39277">MRPWVKAAGVTGGVVGAAATGLVLGAAAQNARIARQRRDADDPHEDEPLGQLRPSRECTVAADDGVPIACEEVDPEDGGAPELTVVLVHGFVLDRRCWHFQRRDLAKMVDPRVRLVLYDQRSHGRSGRATAESSTIEQLGRDLAAVLRALVPDGPLVLVGHSMGGMTIMALAEQEPELFVERVRGVALIGTSAGDVGASGLPRPLLSRHNPATRGLGLLANWQPGLVEWARKAGGQLTWSAIRGLAFGDRAVSPKLVDLMDTMIDGTSLAAITDFVRTLGSHNRYAALAGLRHCKVLVLSGDADRLTPFRHAEAIAAELPDAELVRAEGAGHMVMLEQADLVTGHLVELVRSCADGETSGRRWWKRA</sequence>
<feature type="region of interest" description="Disordered" evidence="1">
    <location>
        <begin position="34"/>
        <end position="53"/>
    </location>
</feature>
<keyword evidence="4" id="KW-1185">Reference proteome</keyword>
<dbReference type="GO" id="GO:0003824">
    <property type="term" value="F:catalytic activity"/>
    <property type="evidence" value="ECO:0007669"/>
    <property type="project" value="UniProtKB-ARBA"/>
</dbReference>
<protein>
    <submittedName>
        <fullName evidence="3">Pimeloyl-ACP methyl ester carboxylesterase</fullName>
    </submittedName>
</protein>
<dbReference type="OrthoDB" id="5422338at2"/>
<dbReference type="RefSeq" id="WP_116172450.1">
    <property type="nucleotide sequence ID" value="NZ_CP144375.1"/>
</dbReference>
<evidence type="ECO:0000313" key="4">
    <source>
        <dbReference type="Proteomes" id="UP000256269"/>
    </source>
</evidence>
<dbReference type="InterPro" id="IPR029058">
    <property type="entry name" value="AB_hydrolase_fold"/>
</dbReference>
<dbReference type="SUPFAM" id="SSF53474">
    <property type="entry name" value="alpha/beta-Hydrolases"/>
    <property type="match status" value="1"/>
</dbReference>
<name>A0A3E0I9Z3_9PSEU</name>